<dbReference type="PANTHER" id="PTHR43673:SF10">
    <property type="entry name" value="NADH DEHYDROGENASE_NAD(P)H NITROREDUCTASE XCC3605-RELATED"/>
    <property type="match status" value="1"/>
</dbReference>
<protein>
    <submittedName>
        <fullName evidence="4">Nitroreductase</fullName>
    </submittedName>
</protein>
<dbReference type="Gene3D" id="3.40.109.10">
    <property type="entry name" value="NADH Oxidase"/>
    <property type="match status" value="1"/>
</dbReference>
<comment type="caution">
    <text evidence="4">The sequence shown here is derived from an EMBL/GenBank/DDBJ whole genome shotgun (WGS) entry which is preliminary data.</text>
</comment>
<evidence type="ECO:0000256" key="2">
    <source>
        <dbReference type="ARBA" id="ARBA00023002"/>
    </source>
</evidence>
<dbReference type="RefSeq" id="WP_131918603.1">
    <property type="nucleotide sequence ID" value="NZ_JAOQNU010000006.1"/>
</dbReference>
<dbReference type="CDD" id="cd02136">
    <property type="entry name" value="PnbA_NfnB-like"/>
    <property type="match status" value="1"/>
</dbReference>
<sequence length="193" mass="21372">MELLEALYTRRSVRRYTDQPVTKETIEQLLQAATQAPSAMNFQPWAFLIIQDRAKLAEFSTQAKALLLTLLEQAPNLRRYETALSNPKFNIFYEAATLLVIYGKPESHRTIVDCSLAAQNLMLAAHALGLGTCWIGFAQPLLDQPDIKASLGVPADYQVVAPIIIGYPQGKMPAPEKKPPEIIAWHGQASVQA</sequence>
<accession>A0A4R2RRS0</accession>
<evidence type="ECO:0000256" key="1">
    <source>
        <dbReference type="ARBA" id="ARBA00007118"/>
    </source>
</evidence>
<dbReference type="Pfam" id="PF00881">
    <property type="entry name" value="Nitroreductase"/>
    <property type="match status" value="1"/>
</dbReference>
<dbReference type="InterPro" id="IPR000415">
    <property type="entry name" value="Nitroreductase-like"/>
</dbReference>
<evidence type="ECO:0000313" key="4">
    <source>
        <dbReference type="EMBL" id="TCP65187.1"/>
    </source>
</evidence>
<dbReference type="OrthoDB" id="9812105at2"/>
<dbReference type="InterPro" id="IPR029479">
    <property type="entry name" value="Nitroreductase"/>
</dbReference>
<dbReference type="AlphaFoldDB" id="A0A4R2RRS0"/>
<feature type="domain" description="Nitroreductase" evidence="3">
    <location>
        <begin position="9"/>
        <end position="167"/>
    </location>
</feature>
<gene>
    <name evidence="4" type="ORF">EDD73_10671</name>
</gene>
<dbReference type="PANTHER" id="PTHR43673">
    <property type="entry name" value="NAD(P)H NITROREDUCTASE YDGI-RELATED"/>
    <property type="match status" value="1"/>
</dbReference>
<dbReference type="Proteomes" id="UP000294813">
    <property type="component" value="Unassembled WGS sequence"/>
</dbReference>
<evidence type="ECO:0000313" key="5">
    <source>
        <dbReference type="Proteomes" id="UP000294813"/>
    </source>
</evidence>
<organism evidence="4 5">
    <name type="scientific">Heliophilum fasciatum</name>
    <dbReference type="NCBI Taxonomy" id="35700"/>
    <lineage>
        <taxon>Bacteria</taxon>
        <taxon>Bacillati</taxon>
        <taxon>Bacillota</taxon>
        <taxon>Clostridia</taxon>
        <taxon>Eubacteriales</taxon>
        <taxon>Heliobacteriaceae</taxon>
        <taxon>Heliophilum</taxon>
    </lineage>
</organism>
<dbReference type="SUPFAM" id="SSF55469">
    <property type="entry name" value="FMN-dependent nitroreductase-like"/>
    <property type="match status" value="1"/>
</dbReference>
<proteinExistence type="inferred from homology"/>
<evidence type="ECO:0000259" key="3">
    <source>
        <dbReference type="Pfam" id="PF00881"/>
    </source>
</evidence>
<dbReference type="EMBL" id="SLXT01000006">
    <property type="protein sequence ID" value="TCP65187.1"/>
    <property type="molecule type" value="Genomic_DNA"/>
</dbReference>
<name>A0A4R2RRS0_9FIRM</name>
<keyword evidence="5" id="KW-1185">Reference proteome</keyword>
<comment type="similarity">
    <text evidence="1">Belongs to the nitroreductase family.</text>
</comment>
<dbReference type="GO" id="GO:0016491">
    <property type="term" value="F:oxidoreductase activity"/>
    <property type="evidence" value="ECO:0007669"/>
    <property type="project" value="UniProtKB-KW"/>
</dbReference>
<keyword evidence="2" id="KW-0560">Oxidoreductase</keyword>
<reference evidence="4 5" key="1">
    <citation type="submission" date="2019-03" db="EMBL/GenBank/DDBJ databases">
        <title>Genomic Encyclopedia of Type Strains, Phase IV (KMG-IV): sequencing the most valuable type-strain genomes for metagenomic binning, comparative biology and taxonomic classification.</title>
        <authorList>
            <person name="Goeker M."/>
        </authorList>
    </citation>
    <scope>NUCLEOTIDE SEQUENCE [LARGE SCALE GENOMIC DNA]</scope>
    <source>
        <strain evidence="4 5">DSM 11170</strain>
    </source>
</reference>